<comment type="similarity">
    <text evidence="2">Belongs to the outer membrane factor (OMF) (TC 1.B.17) family.</text>
</comment>
<sequence>MKNKIHALLLWSMFGVPILASSQTVSDSLSLQSLVYKAMTKNVGLKNAQLEIEKSEKTRAQIKNTFLPTLEADGKYAYTAGKFNIDTQAADLEFPGISLPTTNAAIPVFTIPAFPVTVPAIDQTLDFDGNLWIAGLTVKWTIFTGFKATNLSKAMSHKIEAQKYMFTQEEADLISEIAALYDKTALLAQTQKVLNIQSKRLEKESETATKALGLGLITKHEFQKIEIAQLTIDSKILEFEGAKELLYLKLHQLTGVDVSELKTIEVDIEMRLESEVAGKTFLDRPELLALDESVLASEYKYKSEINGYLPKVQAFASHQYIGLTNGETAGLGFNEISGYPLNMVGVGMKWEIFDGFHTRDERQKIKMEVEQTKNRKEEVAELLELNYRNCVSQYSNLSAQTKLKEKQLQMSKESLEISYKEYKNGIVDVSDYLESQSDYTTTTLEYYTAVCDQRNSALELLKATGSLHIDKL</sequence>
<dbReference type="Proteomes" id="UP001589605">
    <property type="component" value="Unassembled WGS sequence"/>
</dbReference>
<keyword evidence="5" id="KW-0812">Transmembrane</keyword>
<gene>
    <name evidence="9" type="ORF">ACFFVB_12170</name>
</gene>
<keyword evidence="8" id="KW-0732">Signal</keyword>
<organism evidence="9 10">
    <name type="scientific">Formosa undariae</name>
    <dbReference type="NCBI Taxonomy" id="1325436"/>
    <lineage>
        <taxon>Bacteria</taxon>
        <taxon>Pseudomonadati</taxon>
        <taxon>Bacteroidota</taxon>
        <taxon>Flavobacteriia</taxon>
        <taxon>Flavobacteriales</taxon>
        <taxon>Flavobacteriaceae</taxon>
        <taxon>Formosa</taxon>
    </lineage>
</organism>
<evidence type="ECO:0000256" key="6">
    <source>
        <dbReference type="ARBA" id="ARBA00023136"/>
    </source>
</evidence>
<dbReference type="PANTHER" id="PTHR30026">
    <property type="entry name" value="OUTER MEMBRANE PROTEIN TOLC"/>
    <property type="match status" value="1"/>
</dbReference>
<accession>A0ABV5F320</accession>
<dbReference type="SUPFAM" id="SSF56954">
    <property type="entry name" value="Outer membrane efflux proteins (OEP)"/>
    <property type="match status" value="1"/>
</dbReference>
<evidence type="ECO:0000256" key="2">
    <source>
        <dbReference type="ARBA" id="ARBA00007613"/>
    </source>
</evidence>
<keyword evidence="4" id="KW-1134">Transmembrane beta strand</keyword>
<evidence type="ECO:0000256" key="4">
    <source>
        <dbReference type="ARBA" id="ARBA00022452"/>
    </source>
</evidence>
<evidence type="ECO:0000256" key="1">
    <source>
        <dbReference type="ARBA" id="ARBA00004442"/>
    </source>
</evidence>
<evidence type="ECO:0000313" key="9">
    <source>
        <dbReference type="EMBL" id="MFB9053833.1"/>
    </source>
</evidence>
<dbReference type="RefSeq" id="WP_382383142.1">
    <property type="nucleotide sequence ID" value="NZ_JBHMEZ010000012.1"/>
</dbReference>
<reference evidence="9 10" key="1">
    <citation type="submission" date="2024-09" db="EMBL/GenBank/DDBJ databases">
        <authorList>
            <person name="Sun Q."/>
            <person name="Mori K."/>
        </authorList>
    </citation>
    <scope>NUCLEOTIDE SEQUENCE [LARGE SCALE GENOMIC DNA]</scope>
    <source>
        <strain evidence="9 10">CECT 8286</strain>
    </source>
</reference>
<feature type="signal peptide" evidence="8">
    <location>
        <begin position="1"/>
        <end position="20"/>
    </location>
</feature>
<protein>
    <submittedName>
        <fullName evidence="9">TolC family protein</fullName>
    </submittedName>
</protein>
<keyword evidence="7" id="KW-0998">Cell outer membrane</keyword>
<dbReference type="InterPro" id="IPR051906">
    <property type="entry name" value="TolC-like"/>
</dbReference>
<comment type="caution">
    <text evidence="9">The sequence shown here is derived from an EMBL/GenBank/DDBJ whole genome shotgun (WGS) entry which is preliminary data.</text>
</comment>
<proteinExistence type="inferred from homology"/>
<evidence type="ECO:0000256" key="5">
    <source>
        <dbReference type="ARBA" id="ARBA00022692"/>
    </source>
</evidence>
<comment type="subcellular location">
    <subcellularLocation>
        <location evidence="1">Cell outer membrane</location>
    </subcellularLocation>
</comment>
<evidence type="ECO:0000256" key="7">
    <source>
        <dbReference type="ARBA" id="ARBA00023237"/>
    </source>
</evidence>
<dbReference type="PANTHER" id="PTHR30026:SF20">
    <property type="entry name" value="OUTER MEMBRANE PROTEIN TOLC"/>
    <property type="match status" value="1"/>
</dbReference>
<keyword evidence="10" id="KW-1185">Reference proteome</keyword>
<name>A0ABV5F320_9FLAO</name>
<dbReference type="Pfam" id="PF02321">
    <property type="entry name" value="OEP"/>
    <property type="match status" value="1"/>
</dbReference>
<dbReference type="EMBL" id="JBHMEZ010000012">
    <property type="protein sequence ID" value="MFB9053833.1"/>
    <property type="molecule type" value="Genomic_DNA"/>
</dbReference>
<dbReference type="InterPro" id="IPR003423">
    <property type="entry name" value="OMP_efflux"/>
</dbReference>
<dbReference type="Gene3D" id="1.20.1600.10">
    <property type="entry name" value="Outer membrane efflux proteins (OEP)"/>
    <property type="match status" value="1"/>
</dbReference>
<feature type="chain" id="PRO_5046633316" evidence="8">
    <location>
        <begin position="21"/>
        <end position="472"/>
    </location>
</feature>
<evidence type="ECO:0000313" key="10">
    <source>
        <dbReference type="Proteomes" id="UP001589605"/>
    </source>
</evidence>
<evidence type="ECO:0000256" key="3">
    <source>
        <dbReference type="ARBA" id="ARBA00022448"/>
    </source>
</evidence>
<keyword evidence="6" id="KW-0472">Membrane</keyword>
<evidence type="ECO:0000256" key="8">
    <source>
        <dbReference type="SAM" id="SignalP"/>
    </source>
</evidence>
<keyword evidence="3" id="KW-0813">Transport</keyword>